<dbReference type="EMBL" id="JAJBZT010000001">
    <property type="protein sequence ID" value="MCB6182354.1"/>
    <property type="molecule type" value="Genomic_DNA"/>
</dbReference>
<gene>
    <name evidence="2" type="ORF">LIN78_02140</name>
</gene>
<reference evidence="2" key="1">
    <citation type="submission" date="2021-10" db="EMBL/GenBank/DDBJ databases">
        <title>The complete genome sequence of Leeia sp. TBRC 13508.</title>
        <authorList>
            <person name="Charoenyingcharoen P."/>
            <person name="Yukphan P."/>
        </authorList>
    </citation>
    <scope>NUCLEOTIDE SEQUENCE</scope>
    <source>
        <strain evidence="2">TBRC 13508</strain>
    </source>
</reference>
<evidence type="ECO:0000313" key="2">
    <source>
        <dbReference type="EMBL" id="MCB6182354.1"/>
    </source>
</evidence>
<dbReference type="RefSeq" id="WP_227177994.1">
    <property type="nucleotide sequence ID" value="NZ_JAJBZT010000001.1"/>
</dbReference>
<accession>A0ABS8D2D3</accession>
<name>A0ABS8D2D3_9NEIS</name>
<feature type="domain" description="DUF6896" evidence="1">
    <location>
        <begin position="7"/>
        <end position="128"/>
    </location>
</feature>
<comment type="caution">
    <text evidence="2">The sequence shown here is derived from an EMBL/GenBank/DDBJ whole genome shotgun (WGS) entry which is preliminary data.</text>
</comment>
<dbReference type="Pfam" id="PF21837">
    <property type="entry name" value="DUF6896"/>
    <property type="match status" value="1"/>
</dbReference>
<dbReference type="InterPro" id="IPR054191">
    <property type="entry name" value="DUF6896"/>
</dbReference>
<dbReference type="Proteomes" id="UP001165395">
    <property type="component" value="Unassembled WGS sequence"/>
</dbReference>
<keyword evidence="3" id="KW-1185">Reference proteome</keyword>
<organism evidence="2 3">
    <name type="scientific">Leeia speluncae</name>
    <dbReference type="NCBI Taxonomy" id="2884804"/>
    <lineage>
        <taxon>Bacteria</taxon>
        <taxon>Pseudomonadati</taxon>
        <taxon>Pseudomonadota</taxon>
        <taxon>Betaproteobacteria</taxon>
        <taxon>Neisseriales</taxon>
        <taxon>Leeiaceae</taxon>
        <taxon>Leeia</taxon>
    </lineage>
</organism>
<protein>
    <recommendedName>
        <fullName evidence="1">DUF6896 domain-containing protein</fullName>
    </recommendedName>
</protein>
<evidence type="ECO:0000259" key="1">
    <source>
        <dbReference type="Pfam" id="PF21837"/>
    </source>
</evidence>
<sequence length="135" mass="15399">MDQRLAVLIKDYLADVATAIRILETCGFRRPQTNIQWAFSPRPRLNGLAKSFSLRKHGIGLECQMGEINVDFDFGLNGEINRFDAWKLVDYVRNNPGKYELRTENEIRDCVAEGIASGEIIREEGSWYLSSDKDA</sequence>
<proteinExistence type="predicted"/>
<evidence type="ECO:0000313" key="3">
    <source>
        <dbReference type="Proteomes" id="UP001165395"/>
    </source>
</evidence>